<feature type="chain" id="PRO_5032686568" description="Pentapeptide repeat-containing protein" evidence="1">
    <location>
        <begin position="33"/>
        <end position="223"/>
    </location>
</feature>
<evidence type="ECO:0000313" key="2">
    <source>
        <dbReference type="EMBL" id="NYD31871.1"/>
    </source>
</evidence>
<gene>
    <name evidence="2" type="ORF">BJ958_003417</name>
</gene>
<evidence type="ECO:0000313" key="3">
    <source>
        <dbReference type="Proteomes" id="UP000582231"/>
    </source>
</evidence>
<protein>
    <recommendedName>
        <fullName evidence="4">Pentapeptide repeat-containing protein</fullName>
    </recommendedName>
</protein>
<evidence type="ECO:0008006" key="4">
    <source>
        <dbReference type="Google" id="ProtNLM"/>
    </source>
</evidence>
<accession>A0A852RE60</accession>
<feature type="signal peptide" evidence="1">
    <location>
        <begin position="1"/>
        <end position="32"/>
    </location>
</feature>
<dbReference type="AlphaFoldDB" id="A0A852RE60"/>
<dbReference type="RefSeq" id="WP_179728126.1">
    <property type="nucleotide sequence ID" value="NZ_BAABEF010000001.1"/>
</dbReference>
<proteinExistence type="predicted"/>
<reference evidence="2 3" key="1">
    <citation type="submission" date="2020-07" db="EMBL/GenBank/DDBJ databases">
        <title>Sequencing the genomes of 1000 actinobacteria strains.</title>
        <authorList>
            <person name="Klenk H.-P."/>
        </authorList>
    </citation>
    <scope>NUCLEOTIDE SEQUENCE [LARGE SCALE GENOMIC DNA]</scope>
    <source>
        <strain evidence="2 3">DSM 19082</strain>
    </source>
</reference>
<keyword evidence="1" id="KW-0732">Signal</keyword>
<dbReference type="Proteomes" id="UP000582231">
    <property type="component" value="Unassembled WGS sequence"/>
</dbReference>
<name>A0A852RE60_9ACTN</name>
<evidence type="ECO:0000256" key="1">
    <source>
        <dbReference type="SAM" id="SignalP"/>
    </source>
</evidence>
<keyword evidence="3" id="KW-1185">Reference proteome</keyword>
<comment type="caution">
    <text evidence="2">The sequence shown here is derived from an EMBL/GenBank/DDBJ whole genome shotgun (WGS) entry which is preliminary data.</text>
</comment>
<dbReference type="EMBL" id="JACCBF010000001">
    <property type="protein sequence ID" value="NYD31871.1"/>
    <property type="molecule type" value="Genomic_DNA"/>
</dbReference>
<organism evidence="2 3">
    <name type="scientific">Nocardioides kongjuensis</name>
    <dbReference type="NCBI Taxonomy" id="349522"/>
    <lineage>
        <taxon>Bacteria</taxon>
        <taxon>Bacillati</taxon>
        <taxon>Actinomycetota</taxon>
        <taxon>Actinomycetes</taxon>
        <taxon>Propionibacteriales</taxon>
        <taxon>Nocardioidaceae</taxon>
        <taxon>Nocardioides</taxon>
    </lineage>
</organism>
<sequence>MNPRRLAARTGPAGLAALVAVAVLGSAGGAVAGTMVTGAQVKNGSLTGRDLRDGSVAGADVGDGSLTGADVGDGSLTGGDVADGSLSSSDLADEAGVWAAGGDQPASASANDGVQATATFTTEKGFLQVTGTLEAEDEAGNAGFGNVLYRVVVDGRRATPVHHLEFVAPGVTVPGAVTTVVPVAAGPHTVTLLTTEAGTGSVVQSRELTVAYAPSGGGTVTIS</sequence>